<evidence type="ECO:0000313" key="3">
    <source>
        <dbReference type="Proteomes" id="UP000826195"/>
    </source>
</evidence>
<name>A0AAV7HFR9_COTGL</name>
<organism evidence="2 3">
    <name type="scientific">Cotesia glomerata</name>
    <name type="common">Lepidopteran parasitic wasp</name>
    <name type="synonym">Apanteles glomeratus</name>
    <dbReference type="NCBI Taxonomy" id="32391"/>
    <lineage>
        <taxon>Eukaryota</taxon>
        <taxon>Metazoa</taxon>
        <taxon>Ecdysozoa</taxon>
        <taxon>Arthropoda</taxon>
        <taxon>Hexapoda</taxon>
        <taxon>Insecta</taxon>
        <taxon>Pterygota</taxon>
        <taxon>Neoptera</taxon>
        <taxon>Endopterygota</taxon>
        <taxon>Hymenoptera</taxon>
        <taxon>Apocrita</taxon>
        <taxon>Ichneumonoidea</taxon>
        <taxon>Braconidae</taxon>
        <taxon>Microgastrinae</taxon>
        <taxon>Cotesia</taxon>
    </lineage>
</organism>
<reference evidence="2 3" key="1">
    <citation type="journal article" date="2021" name="J. Hered.">
        <title>A chromosome-level genome assembly of the parasitoid wasp, Cotesia glomerata (Hymenoptera: Braconidae).</title>
        <authorList>
            <person name="Pinto B.J."/>
            <person name="Weis J.J."/>
            <person name="Gamble T."/>
            <person name="Ode P.J."/>
            <person name="Paul R."/>
            <person name="Zaspel J.M."/>
        </authorList>
    </citation>
    <scope>NUCLEOTIDE SEQUENCE [LARGE SCALE GENOMIC DNA]</scope>
    <source>
        <strain evidence="2">CgM1</strain>
    </source>
</reference>
<accession>A0AAV7HFR9</accession>
<proteinExistence type="predicted"/>
<dbReference type="AlphaFoldDB" id="A0AAV7HFR9"/>
<feature type="region of interest" description="Disordered" evidence="1">
    <location>
        <begin position="61"/>
        <end position="92"/>
    </location>
</feature>
<dbReference type="EMBL" id="JAHXZJ010002914">
    <property type="protein sequence ID" value="KAH0536255.1"/>
    <property type="molecule type" value="Genomic_DNA"/>
</dbReference>
<dbReference type="Proteomes" id="UP000826195">
    <property type="component" value="Unassembled WGS sequence"/>
</dbReference>
<evidence type="ECO:0000256" key="1">
    <source>
        <dbReference type="SAM" id="MobiDB-lite"/>
    </source>
</evidence>
<evidence type="ECO:0000313" key="2">
    <source>
        <dbReference type="EMBL" id="KAH0536255.1"/>
    </source>
</evidence>
<keyword evidence="3" id="KW-1185">Reference proteome</keyword>
<feature type="compositionally biased region" description="Basic residues" evidence="1">
    <location>
        <begin position="73"/>
        <end position="83"/>
    </location>
</feature>
<sequence length="92" mass="10519">MIKPYDRPYVNTRMDRMQRNNKFKRNQESVIPSYKPPLIISLTNQQRQSATIDATNSLVMNSAGTNTTPRGLHSQKKFAKIKKQLPASDGKK</sequence>
<comment type="caution">
    <text evidence="2">The sequence shown here is derived from an EMBL/GenBank/DDBJ whole genome shotgun (WGS) entry which is preliminary data.</text>
</comment>
<gene>
    <name evidence="2" type="ORF">KQX54_000255</name>
</gene>
<protein>
    <submittedName>
        <fullName evidence="2">Uncharacterized protein</fullName>
    </submittedName>
</protein>